<gene>
    <name evidence="1" type="ORF">CVT25_004951</name>
</gene>
<dbReference type="InParanoid" id="A0A409XUD7"/>
<proteinExistence type="predicted"/>
<comment type="caution">
    <text evidence="1">The sequence shown here is derived from an EMBL/GenBank/DDBJ whole genome shotgun (WGS) entry which is preliminary data.</text>
</comment>
<keyword evidence="2" id="KW-1185">Reference proteome</keyword>
<evidence type="ECO:0000313" key="1">
    <source>
        <dbReference type="EMBL" id="PPQ94294.1"/>
    </source>
</evidence>
<dbReference type="Proteomes" id="UP000283269">
    <property type="component" value="Unassembled WGS sequence"/>
</dbReference>
<name>A0A409XUD7_PSICY</name>
<dbReference type="AlphaFoldDB" id="A0A409XUD7"/>
<sequence>AHELHAPAAPSSLLRITTSINPTLFSDEPEFLFRSKSFGEAFEFLFDKNRERNTGLIRIHCASINYARTSCSCVAPIFGCLYIAIWKFWRILRKYNGHLLFSSLHTRFEIESFFRPTLLAQQELEY</sequence>
<dbReference type="STRING" id="93625.A0A409XUD7"/>
<feature type="non-terminal residue" evidence="1">
    <location>
        <position position="1"/>
    </location>
</feature>
<organism evidence="1 2">
    <name type="scientific">Psilocybe cyanescens</name>
    <dbReference type="NCBI Taxonomy" id="93625"/>
    <lineage>
        <taxon>Eukaryota</taxon>
        <taxon>Fungi</taxon>
        <taxon>Dikarya</taxon>
        <taxon>Basidiomycota</taxon>
        <taxon>Agaricomycotina</taxon>
        <taxon>Agaricomycetes</taxon>
        <taxon>Agaricomycetidae</taxon>
        <taxon>Agaricales</taxon>
        <taxon>Agaricineae</taxon>
        <taxon>Strophariaceae</taxon>
        <taxon>Psilocybe</taxon>
    </lineage>
</organism>
<reference evidence="1 2" key="1">
    <citation type="journal article" date="2018" name="Evol. Lett.">
        <title>Horizontal gene cluster transfer increased hallucinogenic mushroom diversity.</title>
        <authorList>
            <person name="Reynolds H.T."/>
            <person name="Vijayakumar V."/>
            <person name="Gluck-Thaler E."/>
            <person name="Korotkin H.B."/>
            <person name="Matheny P.B."/>
            <person name="Slot J.C."/>
        </authorList>
    </citation>
    <scope>NUCLEOTIDE SEQUENCE [LARGE SCALE GENOMIC DNA]</scope>
    <source>
        <strain evidence="1 2">2631</strain>
    </source>
</reference>
<evidence type="ECO:0000313" key="2">
    <source>
        <dbReference type="Proteomes" id="UP000283269"/>
    </source>
</evidence>
<protein>
    <submittedName>
        <fullName evidence="1">Uncharacterized protein</fullName>
    </submittedName>
</protein>
<accession>A0A409XUD7</accession>
<dbReference type="EMBL" id="NHYD01000400">
    <property type="protein sequence ID" value="PPQ94294.1"/>
    <property type="molecule type" value="Genomic_DNA"/>
</dbReference>